<dbReference type="SUPFAM" id="SSF143990">
    <property type="entry name" value="YbiA-like"/>
    <property type="match status" value="1"/>
</dbReference>
<proteinExistence type="predicted"/>
<comment type="caution">
    <text evidence="2">The sequence shown here is derived from an EMBL/GenBank/DDBJ whole genome shotgun (WGS) entry which is preliminary data.</text>
</comment>
<evidence type="ECO:0000259" key="1">
    <source>
        <dbReference type="Pfam" id="PF08719"/>
    </source>
</evidence>
<evidence type="ECO:0000313" key="3">
    <source>
        <dbReference type="Proteomes" id="UP000580250"/>
    </source>
</evidence>
<sequence>MFNDINLETTSHMFERLQLKHQQNSLPPEEILGTQNQNIFIFSSHRCGFDNRFKTTFTLLGRTFNSTEQYFIWQKARYFDDLEIAAQVLMLNNPLAIGRIGTRIMYTGLWAKFTQNTQLFNQLRATGNGLITHASDSNLYWSNGLSPKSPVLNDPSIWEGENKLGELLMELRTEINTSIF</sequence>
<dbReference type="InterPro" id="IPR037238">
    <property type="entry name" value="YbiA-like_sf"/>
</dbReference>
<dbReference type="EMBL" id="CAJEWN010000880">
    <property type="protein sequence ID" value="CAD2191444.1"/>
    <property type="molecule type" value="Genomic_DNA"/>
</dbReference>
<accession>A0A6V7WWQ8</accession>
<reference evidence="2 3" key="1">
    <citation type="submission" date="2020-08" db="EMBL/GenBank/DDBJ databases">
        <authorList>
            <person name="Koutsovoulos G."/>
            <person name="Danchin GJ E."/>
        </authorList>
    </citation>
    <scope>NUCLEOTIDE SEQUENCE [LARGE SCALE GENOMIC DNA]</scope>
</reference>
<dbReference type="Proteomes" id="UP000580250">
    <property type="component" value="Unassembled WGS sequence"/>
</dbReference>
<dbReference type="Pfam" id="PF08719">
    <property type="entry name" value="NADAR"/>
    <property type="match status" value="1"/>
</dbReference>
<organism evidence="2 3">
    <name type="scientific">Meloidogyne enterolobii</name>
    <name type="common">Root-knot nematode worm</name>
    <name type="synonym">Meloidogyne mayaguensis</name>
    <dbReference type="NCBI Taxonomy" id="390850"/>
    <lineage>
        <taxon>Eukaryota</taxon>
        <taxon>Metazoa</taxon>
        <taxon>Ecdysozoa</taxon>
        <taxon>Nematoda</taxon>
        <taxon>Chromadorea</taxon>
        <taxon>Rhabditida</taxon>
        <taxon>Tylenchina</taxon>
        <taxon>Tylenchomorpha</taxon>
        <taxon>Tylenchoidea</taxon>
        <taxon>Meloidogynidae</taxon>
        <taxon>Meloidogyninae</taxon>
        <taxon>Meloidogyne</taxon>
    </lineage>
</organism>
<dbReference type="Gene3D" id="1.10.357.40">
    <property type="entry name" value="YbiA-like"/>
    <property type="match status" value="1"/>
</dbReference>
<dbReference type="OrthoDB" id="206452at2759"/>
<dbReference type="InterPro" id="IPR012816">
    <property type="entry name" value="NADAR"/>
</dbReference>
<dbReference type="AlphaFoldDB" id="A0A6V7WWQ8"/>
<dbReference type="CDD" id="cd15457">
    <property type="entry name" value="NADAR"/>
    <property type="match status" value="1"/>
</dbReference>
<protein>
    <recommendedName>
        <fullName evidence="1">NADAR domain-containing protein</fullName>
    </recommendedName>
</protein>
<name>A0A6V7WWQ8_MELEN</name>
<gene>
    <name evidence="2" type="ORF">MENT_LOCUS44281</name>
</gene>
<evidence type="ECO:0000313" key="2">
    <source>
        <dbReference type="EMBL" id="CAD2191444.1"/>
    </source>
</evidence>
<feature type="domain" description="NADAR" evidence="1">
    <location>
        <begin position="42"/>
        <end position="175"/>
    </location>
</feature>